<evidence type="ECO:0000259" key="5">
    <source>
        <dbReference type="PROSITE" id="PS51059"/>
    </source>
</evidence>
<dbReference type="Pfam" id="PF12174">
    <property type="entry name" value="RST"/>
    <property type="match status" value="1"/>
</dbReference>
<evidence type="ECO:0000313" key="7">
    <source>
        <dbReference type="EMBL" id="KZV41579.1"/>
    </source>
</evidence>
<protein>
    <submittedName>
        <fullName evidence="7">Inactive poly</fullName>
    </submittedName>
</protein>
<dbReference type="InterPro" id="IPR044964">
    <property type="entry name" value="RCD1/SRO1-5"/>
</dbReference>
<gene>
    <name evidence="7" type="ORF">F511_12605</name>
</gene>
<dbReference type="GO" id="GO:0005634">
    <property type="term" value="C:nucleus"/>
    <property type="evidence" value="ECO:0007669"/>
    <property type="project" value="UniProtKB-SubCell"/>
</dbReference>
<dbReference type="SUPFAM" id="SSF56399">
    <property type="entry name" value="ADP-ribosylation"/>
    <property type="match status" value="1"/>
</dbReference>
<evidence type="ECO:0000256" key="1">
    <source>
        <dbReference type="ARBA" id="ARBA00004123"/>
    </source>
</evidence>
<dbReference type="InterPro" id="IPR012317">
    <property type="entry name" value="Poly(ADP-ribose)pol_cat_dom"/>
</dbReference>
<dbReference type="Proteomes" id="UP000250235">
    <property type="component" value="Unassembled WGS sequence"/>
</dbReference>
<feature type="domain" description="RST" evidence="6">
    <location>
        <begin position="496"/>
        <end position="567"/>
    </location>
</feature>
<keyword evidence="4" id="KW-0539">Nucleus</keyword>
<dbReference type="GO" id="GO:0003950">
    <property type="term" value="F:NAD+ poly-ADP-ribosyltransferase activity"/>
    <property type="evidence" value="ECO:0007669"/>
    <property type="project" value="InterPro"/>
</dbReference>
<keyword evidence="8" id="KW-1185">Reference proteome</keyword>
<keyword evidence="2" id="KW-0217">Developmental protein</keyword>
<dbReference type="InterPro" id="IPR057823">
    <property type="entry name" value="WWE_RCD1"/>
</dbReference>
<evidence type="ECO:0000259" key="6">
    <source>
        <dbReference type="PROSITE" id="PS51879"/>
    </source>
</evidence>
<comment type="subcellular location">
    <subcellularLocation>
        <location evidence="1">Nucleus</location>
    </subcellularLocation>
</comment>
<dbReference type="Pfam" id="PF23467">
    <property type="entry name" value="WWE_5"/>
    <property type="match status" value="1"/>
</dbReference>
<dbReference type="EMBL" id="KQ999418">
    <property type="protein sequence ID" value="KZV41579.1"/>
    <property type="molecule type" value="Genomic_DNA"/>
</dbReference>
<reference evidence="7 8" key="1">
    <citation type="journal article" date="2015" name="Proc. Natl. Acad. Sci. U.S.A.">
        <title>The resurrection genome of Boea hygrometrica: A blueprint for survival of dehydration.</title>
        <authorList>
            <person name="Xiao L."/>
            <person name="Yang G."/>
            <person name="Zhang L."/>
            <person name="Yang X."/>
            <person name="Zhao S."/>
            <person name="Ji Z."/>
            <person name="Zhou Q."/>
            <person name="Hu M."/>
            <person name="Wang Y."/>
            <person name="Chen M."/>
            <person name="Xu Y."/>
            <person name="Jin H."/>
            <person name="Xiao X."/>
            <person name="Hu G."/>
            <person name="Bao F."/>
            <person name="Hu Y."/>
            <person name="Wan P."/>
            <person name="Li L."/>
            <person name="Deng X."/>
            <person name="Kuang T."/>
            <person name="Xiang C."/>
            <person name="Zhu J.K."/>
            <person name="Oliver M.J."/>
            <person name="He Y."/>
        </authorList>
    </citation>
    <scope>NUCLEOTIDE SEQUENCE [LARGE SCALE GENOMIC DNA]</scope>
    <source>
        <strain evidence="8">cv. XS01</strain>
    </source>
</reference>
<feature type="domain" description="PARP catalytic" evidence="5">
    <location>
        <begin position="253"/>
        <end position="464"/>
    </location>
</feature>
<organism evidence="7 8">
    <name type="scientific">Dorcoceras hygrometricum</name>
    <dbReference type="NCBI Taxonomy" id="472368"/>
    <lineage>
        <taxon>Eukaryota</taxon>
        <taxon>Viridiplantae</taxon>
        <taxon>Streptophyta</taxon>
        <taxon>Embryophyta</taxon>
        <taxon>Tracheophyta</taxon>
        <taxon>Spermatophyta</taxon>
        <taxon>Magnoliopsida</taxon>
        <taxon>eudicotyledons</taxon>
        <taxon>Gunneridae</taxon>
        <taxon>Pentapetalae</taxon>
        <taxon>asterids</taxon>
        <taxon>lamiids</taxon>
        <taxon>Lamiales</taxon>
        <taxon>Gesneriaceae</taxon>
        <taxon>Didymocarpoideae</taxon>
        <taxon>Trichosporeae</taxon>
        <taxon>Loxocarpinae</taxon>
        <taxon>Dorcoceras</taxon>
    </lineage>
</organism>
<dbReference type="PROSITE" id="PS51059">
    <property type="entry name" value="PARP_CATALYTIC"/>
    <property type="match status" value="1"/>
</dbReference>
<evidence type="ECO:0000256" key="3">
    <source>
        <dbReference type="ARBA" id="ARBA00023016"/>
    </source>
</evidence>
<dbReference type="PANTHER" id="PTHR32263">
    <property type="entry name" value="INACTIVE POLY [ADP-RIBOSE] POLYMERASE SRO4-RELATED"/>
    <property type="match status" value="1"/>
</dbReference>
<proteinExistence type="predicted"/>
<dbReference type="PANTHER" id="PTHR32263:SF41">
    <property type="entry name" value="INACTIVE POLY [ADP-RIBOSE] POLYMERASE RCD1-LIKE ISOFORM X1"/>
    <property type="match status" value="1"/>
</dbReference>
<dbReference type="InterPro" id="IPR022003">
    <property type="entry name" value="RST"/>
</dbReference>
<evidence type="ECO:0000256" key="4">
    <source>
        <dbReference type="ARBA" id="ARBA00023242"/>
    </source>
</evidence>
<dbReference type="OrthoDB" id="6133115at2759"/>
<accession>A0A2Z7C519</accession>
<keyword evidence="3" id="KW-0346">Stress response</keyword>
<dbReference type="PROSITE" id="PS51879">
    <property type="entry name" value="RST"/>
    <property type="match status" value="1"/>
</dbReference>
<evidence type="ECO:0000313" key="8">
    <source>
        <dbReference type="Proteomes" id="UP000250235"/>
    </source>
</evidence>
<name>A0A2Z7C519_9LAMI</name>
<dbReference type="Gene3D" id="3.90.228.10">
    <property type="match status" value="1"/>
</dbReference>
<evidence type="ECO:0000256" key="2">
    <source>
        <dbReference type="ARBA" id="ARBA00022473"/>
    </source>
</evidence>
<sequence>MKFVKVLDSGPHDVDLKRKRSAECETYFMGATSMVLPLQSTRFSPIHKLGKRRKLDGSVRKCSNCLTSSGKHFLEYYSNYKKSGLPNRLMHYHNGEWNDFPQDVVSVVKKDLVKKTAVEIELDGNKILLDFVRMMQFDLLTGYQKPIAWIDVSGNCFFPEMFSDYEQGCHYEHTEGENLMANEPLGCNDINLHLELEIKGLDSFNLDNFSGESCANLGQVLVNKKIALKGSHDEIVDSCAKIDDQYDNIQSVKPDMAVAPDPIERSLDISATKDLFFQGINVLAKATIIDIQHCTSTAIDARYEIFQKQIEITERYRGSANVLYGWLPCSKGMVSSILKYGIGYFQRTNIEPLYGFGVYLLPANGSDLSANYFDSDENDTRHMVLCRVIMGNMERVHLGSAQFHPSDESFDSGVDSLEDPKRYIVWNMNMHSHIFPESVISFKVLSNGEGPLVETESRIAVSAITNYDEEPLAKGEYGHPDVTSHTPFNNRSTCGRIPNSPWMPFSVLFAAISNKIPPKNMELVTSNYKLFTNKKITRGEFVKKLRLIVGDALLKSSILNLQKKVDTSSIGVWIYNYACIIENLNFHLNRTQKRLLQPKSPRTNVAFDSLCYSSLLFGEGTAVSPPVFRKL</sequence>
<dbReference type="AlphaFoldDB" id="A0A2Z7C519"/>